<evidence type="ECO:0000313" key="3">
    <source>
        <dbReference type="Proteomes" id="UP000001072"/>
    </source>
</evidence>
<organism evidence="3">
    <name type="scientific">Melampsora larici-populina (strain 98AG31 / pathotype 3-4-7)</name>
    <name type="common">Poplar leaf rust fungus</name>
    <dbReference type="NCBI Taxonomy" id="747676"/>
    <lineage>
        <taxon>Eukaryota</taxon>
        <taxon>Fungi</taxon>
        <taxon>Dikarya</taxon>
        <taxon>Basidiomycota</taxon>
        <taxon>Pucciniomycotina</taxon>
        <taxon>Pucciniomycetes</taxon>
        <taxon>Pucciniales</taxon>
        <taxon>Melampsoraceae</taxon>
        <taxon>Melampsora</taxon>
    </lineage>
</organism>
<evidence type="ECO:0000313" key="2">
    <source>
        <dbReference type="EMBL" id="EGF99927.1"/>
    </source>
</evidence>
<dbReference type="Proteomes" id="UP000001072">
    <property type="component" value="Unassembled WGS sequence"/>
</dbReference>
<dbReference type="InParanoid" id="F4S603"/>
<sequence length="75" mass="8747">MARLAKEKEQAEECQRRAESRVPKSKEQDKDWVVDRNQEDLQEEQDSNVDADGETDLDTADVKPAEVKRKELEKM</sequence>
<feature type="compositionally biased region" description="Basic and acidic residues" evidence="1">
    <location>
        <begin position="1"/>
        <end position="39"/>
    </location>
</feature>
<dbReference type="AlphaFoldDB" id="F4S603"/>
<accession>F4S603</accession>
<proteinExistence type="predicted"/>
<feature type="region of interest" description="Disordered" evidence="1">
    <location>
        <begin position="1"/>
        <end position="75"/>
    </location>
</feature>
<name>F4S603_MELLP</name>
<evidence type="ECO:0000256" key="1">
    <source>
        <dbReference type="SAM" id="MobiDB-lite"/>
    </source>
</evidence>
<feature type="compositionally biased region" description="Basic and acidic residues" evidence="1">
    <location>
        <begin position="60"/>
        <end position="75"/>
    </location>
</feature>
<protein>
    <submittedName>
        <fullName evidence="2">Uncharacterized protein</fullName>
    </submittedName>
</protein>
<dbReference type="VEuPathDB" id="FungiDB:MELLADRAFT_93989"/>
<feature type="compositionally biased region" description="Acidic residues" evidence="1">
    <location>
        <begin position="40"/>
        <end position="59"/>
    </location>
</feature>
<keyword evidence="3" id="KW-1185">Reference proteome</keyword>
<dbReference type="KEGG" id="mlr:MELLADRAFT_93989"/>
<gene>
    <name evidence="2" type="ORF">MELLADRAFT_93989</name>
</gene>
<dbReference type="GeneID" id="18936758"/>
<reference evidence="3" key="1">
    <citation type="journal article" date="2011" name="Proc. Natl. Acad. Sci. U.S.A.">
        <title>Obligate biotrophy features unraveled by the genomic analysis of rust fungi.</title>
        <authorList>
            <person name="Duplessis S."/>
            <person name="Cuomo C.A."/>
            <person name="Lin Y.-C."/>
            <person name="Aerts A."/>
            <person name="Tisserant E."/>
            <person name="Veneault-Fourrey C."/>
            <person name="Joly D.L."/>
            <person name="Hacquard S."/>
            <person name="Amselem J."/>
            <person name="Cantarel B.L."/>
            <person name="Chiu R."/>
            <person name="Coutinho P.M."/>
            <person name="Feau N."/>
            <person name="Field M."/>
            <person name="Frey P."/>
            <person name="Gelhaye E."/>
            <person name="Goldberg J."/>
            <person name="Grabherr M.G."/>
            <person name="Kodira C.D."/>
            <person name="Kohler A."/>
            <person name="Kuees U."/>
            <person name="Lindquist E.A."/>
            <person name="Lucas S.M."/>
            <person name="Mago R."/>
            <person name="Mauceli E."/>
            <person name="Morin E."/>
            <person name="Murat C."/>
            <person name="Pangilinan J.L."/>
            <person name="Park R."/>
            <person name="Pearson M."/>
            <person name="Quesneville H."/>
            <person name="Rouhier N."/>
            <person name="Sakthikumar S."/>
            <person name="Salamov A.A."/>
            <person name="Schmutz J."/>
            <person name="Selles B."/>
            <person name="Shapiro H."/>
            <person name="Tanguay P."/>
            <person name="Tuskan G.A."/>
            <person name="Henrissat B."/>
            <person name="Van de Peer Y."/>
            <person name="Rouze P."/>
            <person name="Ellis J.G."/>
            <person name="Dodds P.N."/>
            <person name="Schein J.E."/>
            <person name="Zhong S."/>
            <person name="Hamelin R.C."/>
            <person name="Grigoriev I.V."/>
            <person name="Szabo L.J."/>
            <person name="Martin F."/>
        </authorList>
    </citation>
    <scope>NUCLEOTIDE SEQUENCE [LARGE SCALE GENOMIC DNA]</scope>
    <source>
        <strain evidence="3">98AG31 / pathotype 3-4-7</strain>
    </source>
</reference>
<dbReference type="RefSeq" id="XP_007416846.1">
    <property type="nucleotide sequence ID" value="XM_007416784.1"/>
</dbReference>
<dbReference type="HOGENOM" id="CLU_2671582_0_0_1"/>
<dbReference type="EMBL" id="GL883153">
    <property type="protein sequence ID" value="EGF99927.1"/>
    <property type="molecule type" value="Genomic_DNA"/>
</dbReference>